<comment type="subcellular location">
    <subcellularLocation>
        <location evidence="1">Cytoplasm</location>
        <location evidence="1">Cytoskeleton</location>
    </subcellularLocation>
</comment>
<evidence type="ECO:0000256" key="4">
    <source>
        <dbReference type="ARBA" id="ARBA00022701"/>
    </source>
</evidence>
<dbReference type="GO" id="GO:0000278">
    <property type="term" value="P:mitotic cell cycle"/>
    <property type="evidence" value="ECO:0007669"/>
    <property type="project" value="TreeGrafter"/>
</dbReference>
<dbReference type="GO" id="GO:0051011">
    <property type="term" value="F:microtubule minus-end binding"/>
    <property type="evidence" value="ECO:0007669"/>
    <property type="project" value="TreeGrafter"/>
</dbReference>
<dbReference type="InterPro" id="IPR007259">
    <property type="entry name" value="GCP"/>
</dbReference>
<dbReference type="Gene3D" id="1.20.120.1900">
    <property type="entry name" value="Gamma-tubulin complex, C-terminal domain"/>
    <property type="match status" value="1"/>
</dbReference>
<dbReference type="OrthoDB" id="775571at2759"/>
<dbReference type="GO" id="GO:0000922">
    <property type="term" value="C:spindle pole"/>
    <property type="evidence" value="ECO:0007669"/>
    <property type="project" value="InterPro"/>
</dbReference>
<comment type="caution">
    <text evidence="9">The sequence shown here is derived from an EMBL/GenBank/DDBJ whole genome shotgun (WGS) entry which is preliminary data.</text>
</comment>
<proteinExistence type="inferred from homology"/>
<sequence>MASITTNRVFVLPKLDASYPSLKSLSAVQPLFSIPLLDEHSSGSERLLSGLTRSTSLTYPASKGKEREVVLDEAGLDGAVDGKVESVDEKASAAQPDVWTILSQEDAGPSRSRHTFQPIRTWDVLESADESRNPFLSESSVFAFDSQITLTEPSLNLPKINQNGPVPPRDSKDLLHLMMRATMGTVSTESLKWEGKKGRYTFAESGGRILGIDRIASSSIIDNFLVIGTALRRLEMIVDTQSSIPLTPTHHALLHATMTYLALIRQRLTTAIDQCITSGRPDWVKWSLGLNEIRGLLEVLCDLLCWPLSETKPLPLPSRASSLLTHLYSFLLALLSTSSPAQQSDHTSLALAYLLQHSAKPLLDLLHQWVGLTATEDDADPESQPWADLGITRTKNKKSSDGEIKWEYTLSARRMPGFIPVESRRVLFEAGRSLRLLRDASASQHPLSSGSWGIVGTWDWGSNAAATVDLKGHVRRVHREVDYWRRSVRNRTRPMSGSTTFQRFTAPPKQRKGLPVEFTRRSSLPSPLQSQGQLEAKSATPQGDVDALWTLFGQVPGSHLESNRGNSLWSPTPLDELRAFIARHSDPSDPVLPFQTPTLPLYVSQILLAPLLTHADLVSTSLVSLYLDDLRLLDHLDVLRSFWLGGDVGFAERVSGALFGKEEAGAGEALGLGRRARTRARMGLGGIESGNGADEGEWGIGLGLGLSERARWPPGGAELAYALRTTLLEDSTLDVNDKGPVWEEIEDRVSFAVKNLPEDNVDGTRAKWMNPQSIDALDFLYLSYSPPASIAALLPSNLMVKYQNVHNFLLRLARVDTVLRTLYIDVTHQSDEFDEPLKIGVDLGSRPASRVSSRQRRCIFPPGEKVEAYLQTLRFRMTHFISALNRYVLDTAVGANWTLMRKRLERLKRRVPGKESSRPSTPAAETEQDEYFQFDVGEEAEDHEDEDQENEGPINVSQLKSIHSLVGYHHVVLDRILASCLLGDHAGHQVTFKVLMGLFGLVLDLGKVIKEIQRGIRGWEDGAERVRDIGKDWMEREAVFLHALERLSLRAIKAPLVEHAADELDLKVLLDGEREREIDDGNDDGGGDHARSGRDGQGINDLGELLLRIRLNGGAGRHGRHEEEV</sequence>
<dbReference type="AlphaFoldDB" id="A0A1Y2BGY4"/>
<evidence type="ECO:0000256" key="5">
    <source>
        <dbReference type="ARBA" id="ARBA00023212"/>
    </source>
</evidence>
<evidence type="ECO:0000256" key="2">
    <source>
        <dbReference type="ARBA" id="ARBA00010337"/>
    </source>
</evidence>
<dbReference type="GO" id="GO:0043015">
    <property type="term" value="F:gamma-tubulin binding"/>
    <property type="evidence" value="ECO:0007669"/>
    <property type="project" value="InterPro"/>
</dbReference>
<keyword evidence="10" id="KW-1185">Reference proteome</keyword>
<evidence type="ECO:0000256" key="3">
    <source>
        <dbReference type="ARBA" id="ARBA00022490"/>
    </source>
</evidence>
<dbReference type="InterPro" id="IPR041470">
    <property type="entry name" value="GCP_N"/>
</dbReference>
<protein>
    <submittedName>
        <fullName evidence="9">Spc98 family-domain-containing protein</fullName>
    </submittedName>
</protein>
<dbReference type="Pfam" id="PF17681">
    <property type="entry name" value="GCP_N_terminal"/>
    <property type="match status" value="1"/>
</dbReference>
<keyword evidence="3" id="KW-0963">Cytoplasm</keyword>
<dbReference type="PANTHER" id="PTHR19302:SF70">
    <property type="entry name" value="GAMMA-TUBULIN COMPLEX COMPONENT 6"/>
    <property type="match status" value="1"/>
</dbReference>
<keyword evidence="4" id="KW-0493">Microtubule</keyword>
<feature type="domain" description="Gamma tubulin complex component C-terminal" evidence="7">
    <location>
        <begin position="632"/>
        <end position="1048"/>
    </location>
</feature>
<accession>A0A1Y2BGY4</accession>
<dbReference type="GO" id="GO:0051225">
    <property type="term" value="P:spindle assembly"/>
    <property type="evidence" value="ECO:0007669"/>
    <property type="project" value="TreeGrafter"/>
</dbReference>
<dbReference type="InterPro" id="IPR040457">
    <property type="entry name" value="GCP_C"/>
</dbReference>
<organism evidence="9 10">
    <name type="scientific">Naematelia encephala</name>
    <dbReference type="NCBI Taxonomy" id="71784"/>
    <lineage>
        <taxon>Eukaryota</taxon>
        <taxon>Fungi</taxon>
        <taxon>Dikarya</taxon>
        <taxon>Basidiomycota</taxon>
        <taxon>Agaricomycotina</taxon>
        <taxon>Tremellomycetes</taxon>
        <taxon>Tremellales</taxon>
        <taxon>Naemateliaceae</taxon>
        <taxon>Naematelia</taxon>
    </lineage>
</organism>
<evidence type="ECO:0000256" key="6">
    <source>
        <dbReference type="SAM" id="MobiDB-lite"/>
    </source>
</evidence>
<feature type="compositionally biased region" description="Polar residues" evidence="6">
    <location>
        <begin position="493"/>
        <end position="503"/>
    </location>
</feature>
<evidence type="ECO:0000256" key="1">
    <source>
        <dbReference type="ARBA" id="ARBA00004245"/>
    </source>
</evidence>
<dbReference type="STRING" id="71784.A0A1Y2BGY4"/>
<reference evidence="9 10" key="1">
    <citation type="submission" date="2016-07" db="EMBL/GenBank/DDBJ databases">
        <title>Pervasive Adenine N6-methylation of Active Genes in Fungi.</title>
        <authorList>
            <consortium name="DOE Joint Genome Institute"/>
            <person name="Mondo S.J."/>
            <person name="Dannebaum R.O."/>
            <person name="Kuo R.C."/>
            <person name="Labutti K."/>
            <person name="Haridas S."/>
            <person name="Kuo A."/>
            <person name="Salamov A."/>
            <person name="Ahrendt S.R."/>
            <person name="Lipzen A."/>
            <person name="Sullivan W."/>
            <person name="Andreopoulos W.B."/>
            <person name="Clum A."/>
            <person name="Lindquist E."/>
            <person name="Daum C."/>
            <person name="Ramamoorthy G.K."/>
            <person name="Gryganskyi A."/>
            <person name="Culley D."/>
            <person name="Magnuson J.K."/>
            <person name="James T.Y."/>
            <person name="O'Malley M.A."/>
            <person name="Stajich J.E."/>
            <person name="Spatafora J.W."/>
            <person name="Visel A."/>
            <person name="Grigoriev I.V."/>
        </authorList>
    </citation>
    <scope>NUCLEOTIDE SEQUENCE [LARGE SCALE GENOMIC DNA]</scope>
    <source>
        <strain evidence="9 10">68-887.2</strain>
    </source>
</reference>
<dbReference type="GO" id="GO:0005874">
    <property type="term" value="C:microtubule"/>
    <property type="evidence" value="ECO:0007669"/>
    <property type="project" value="UniProtKB-KW"/>
</dbReference>
<dbReference type="GO" id="GO:0007020">
    <property type="term" value="P:microtubule nucleation"/>
    <property type="evidence" value="ECO:0007669"/>
    <property type="project" value="InterPro"/>
</dbReference>
<feature type="region of interest" description="Disordered" evidence="6">
    <location>
        <begin position="1077"/>
        <end position="1097"/>
    </location>
</feature>
<feature type="domain" description="Gamma tubulin complex component protein N-terminal" evidence="8">
    <location>
        <begin position="216"/>
        <end position="441"/>
    </location>
</feature>
<dbReference type="GO" id="GO:0000930">
    <property type="term" value="C:gamma-tubulin complex"/>
    <property type="evidence" value="ECO:0007669"/>
    <property type="project" value="TreeGrafter"/>
</dbReference>
<dbReference type="Pfam" id="PF04130">
    <property type="entry name" value="GCP_C_terminal"/>
    <property type="match status" value="1"/>
</dbReference>
<feature type="region of interest" description="Disordered" evidence="6">
    <location>
        <begin position="520"/>
        <end position="539"/>
    </location>
</feature>
<gene>
    <name evidence="9" type="ORF">BCR39DRAFT_518323</name>
</gene>
<dbReference type="GO" id="GO:0031122">
    <property type="term" value="P:cytoplasmic microtubule organization"/>
    <property type="evidence" value="ECO:0007669"/>
    <property type="project" value="TreeGrafter"/>
</dbReference>
<dbReference type="InterPro" id="IPR042241">
    <property type="entry name" value="GCP_C_sf"/>
</dbReference>
<dbReference type="GO" id="GO:0051321">
    <property type="term" value="P:meiotic cell cycle"/>
    <property type="evidence" value="ECO:0007669"/>
    <property type="project" value="TreeGrafter"/>
</dbReference>
<feature type="region of interest" description="Disordered" evidence="6">
    <location>
        <begin position="492"/>
        <end position="515"/>
    </location>
</feature>
<name>A0A1Y2BGY4_9TREE</name>
<dbReference type="GO" id="GO:0005816">
    <property type="term" value="C:spindle pole body"/>
    <property type="evidence" value="ECO:0007669"/>
    <property type="project" value="UniProtKB-ARBA"/>
</dbReference>
<evidence type="ECO:0000313" key="9">
    <source>
        <dbReference type="EMBL" id="ORY34063.1"/>
    </source>
</evidence>
<dbReference type="Proteomes" id="UP000193986">
    <property type="component" value="Unassembled WGS sequence"/>
</dbReference>
<comment type="similarity">
    <text evidence="2">Belongs to the TUBGCP family.</text>
</comment>
<evidence type="ECO:0000313" key="10">
    <source>
        <dbReference type="Proteomes" id="UP000193986"/>
    </source>
</evidence>
<dbReference type="PANTHER" id="PTHR19302">
    <property type="entry name" value="GAMMA TUBULIN COMPLEX PROTEIN"/>
    <property type="match status" value="1"/>
</dbReference>
<evidence type="ECO:0000259" key="7">
    <source>
        <dbReference type="Pfam" id="PF04130"/>
    </source>
</evidence>
<dbReference type="InParanoid" id="A0A1Y2BGY4"/>
<feature type="region of interest" description="Disordered" evidence="6">
    <location>
        <begin position="910"/>
        <end position="931"/>
    </location>
</feature>
<feature type="compositionally biased region" description="Low complexity" evidence="6">
    <location>
        <begin position="521"/>
        <end position="531"/>
    </location>
</feature>
<keyword evidence="5" id="KW-0206">Cytoskeleton</keyword>
<dbReference type="EMBL" id="MCFC01000004">
    <property type="protein sequence ID" value="ORY34063.1"/>
    <property type="molecule type" value="Genomic_DNA"/>
</dbReference>
<evidence type="ECO:0000259" key="8">
    <source>
        <dbReference type="Pfam" id="PF17681"/>
    </source>
</evidence>